<gene>
    <name evidence="10" type="ORF">C4K68_06485</name>
</gene>
<comment type="subcellular location">
    <subcellularLocation>
        <location evidence="1">Cell membrane</location>
        <topology evidence="1">Multi-pass membrane protein</topology>
    </subcellularLocation>
</comment>
<dbReference type="SMART" id="SM00267">
    <property type="entry name" value="GGDEF"/>
    <property type="match status" value="1"/>
</dbReference>
<dbReference type="EMBL" id="PRLP01000017">
    <property type="protein sequence ID" value="PPC78276.1"/>
    <property type="molecule type" value="Genomic_DNA"/>
</dbReference>
<keyword evidence="3" id="KW-1003">Cell membrane</keyword>
<keyword evidence="4 8" id="KW-0812">Transmembrane</keyword>
<name>A0A2S5KVH2_9PROT</name>
<dbReference type="CDD" id="cd12914">
    <property type="entry name" value="PDC1_DGC_like"/>
    <property type="match status" value="1"/>
</dbReference>
<dbReference type="GO" id="GO:0052621">
    <property type="term" value="F:diguanylate cyclase activity"/>
    <property type="evidence" value="ECO:0007669"/>
    <property type="project" value="UniProtKB-EC"/>
</dbReference>
<dbReference type="PROSITE" id="PS50887">
    <property type="entry name" value="GGDEF"/>
    <property type="match status" value="1"/>
</dbReference>
<evidence type="ECO:0000256" key="1">
    <source>
        <dbReference type="ARBA" id="ARBA00004651"/>
    </source>
</evidence>
<evidence type="ECO:0000256" key="4">
    <source>
        <dbReference type="ARBA" id="ARBA00022692"/>
    </source>
</evidence>
<dbReference type="CDD" id="cd01949">
    <property type="entry name" value="GGDEF"/>
    <property type="match status" value="1"/>
</dbReference>
<dbReference type="PANTHER" id="PTHR45138:SF9">
    <property type="entry name" value="DIGUANYLATE CYCLASE DGCM-RELATED"/>
    <property type="match status" value="1"/>
</dbReference>
<evidence type="ECO:0000256" key="8">
    <source>
        <dbReference type="SAM" id="Phobius"/>
    </source>
</evidence>
<evidence type="ECO:0000256" key="3">
    <source>
        <dbReference type="ARBA" id="ARBA00022475"/>
    </source>
</evidence>
<evidence type="ECO:0000313" key="11">
    <source>
        <dbReference type="Proteomes" id="UP000238196"/>
    </source>
</evidence>
<dbReference type="GO" id="GO:1902201">
    <property type="term" value="P:negative regulation of bacterial-type flagellum-dependent cell motility"/>
    <property type="evidence" value="ECO:0007669"/>
    <property type="project" value="TreeGrafter"/>
</dbReference>
<dbReference type="EC" id="2.7.7.65" evidence="2"/>
<reference evidence="10 11" key="1">
    <citation type="submission" date="2018-02" db="EMBL/GenBank/DDBJ databases">
        <title>novel marine gammaproteobacteria from coastal saline agro ecosystem.</title>
        <authorList>
            <person name="Krishnan R."/>
            <person name="Ramesh Kumar N."/>
        </authorList>
    </citation>
    <scope>NUCLEOTIDE SEQUENCE [LARGE SCALE GENOMIC DNA]</scope>
    <source>
        <strain evidence="10 11">228</strain>
    </source>
</reference>
<dbReference type="AlphaFoldDB" id="A0A2S5KVH2"/>
<feature type="transmembrane region" description="Helical" evidence="8">
    <location>
        <begin position="35"/>
        <end position="57"/>
    </location>
</feature>
<accession>A0A2S5KVH2</accession>
<dbReference type="NCBIfam" id="TIGR00254">
    <property type="entry name" value="GGDEF"/>
    <property type="match status" value="1"/>
</dbReference>
<evidence type="ECO:0000256" key="2">
    <source>
        <dbReference type="ARBA" id="ARBA00012528"/>
    </source>
</evidence>
<dbReference type="InterPro" id="IPR043128">
    <property type="entry name" value="Rev_trsase/Diguanyl_cyclase"/>
</dbReference>
<feature type="domain" description="GGDEF" evidence="9">
    <location>
        <begin position="414"/>
        <end position="544"/>
    </location>
</feature>
<dbReference type="Gene3D" id="3.30.70.270">
    <property type="match status" value="1"/>
</dbReference>
<dbReference type="Pfam" id="PF00990">
    <property type="entry name" value="GGDEF"/>
    <property type="match status" value="1"/>
</dbReference>
<dbReference type="InterPro" id="IPR050469">
    <property type="entry name" value="Diguanylate_Cyclase"/>
</dbReference>
<dbReference type="OrthoDB" id="9812260at2"/>
<dbReference type="Proteomes" id="UP000238196">
    <property type="component" value="Unassembled WGS sequence"/>
</dbReference>
<evidence type="ECO:0000313" key="10">
    <source>
        <dbReference type="EMBL" id="PPC78276.1"/>
    </source>
</evidence>
<sequence>MPGGSSFSRCRQGVMSTVNLTPFSRRAARRLNLRTLILSLCLLTVLLTLAISLYASYTVQRQLLIQTTLEANRVYASKLAESTNLFMTSAIDRLSYSAHRLSGQLHNAGQLQDVVDRIRLDSNRFNSTIIVAADGEILAYSPQKVYPAGQHVASPESLAALRQRALYISEPFTAPSGRLIIFIAQPIITADGQYQGYVAGTIYLQEHNALDTLLGEHPYKDGSNLYVVDEQGRLIYHSQSQRVGEYVERNPVVSELIQGNSGSQQVNNTQGTSMLAGFAMVPTTRWGIVAQRPMASVTSELNHLMFVTVRNALPLLLVALLLIGWLTRLITRPLHQLAQVAHHLDDQQALHHTNNVRDWYAEAGQLKRAMQTGLRMMQHKIDRLSQESLTDPLTGLVNRRGLEQVLAQWSQNQQRFTLIMLDIDHFKRVNDAFGHDVGDLVLCYIADQLRQHSRAEDICCRCGGEEFMMLLPDVSAEQALAVAERLRLQVAGQNSPAGQPVTLSLGLAQFPETATAVVPLLKQVDLALYAAKHAGRNQTMAAQPAP</sequence>
<dbReference type="InterPro" id="IPR029787">
    <property type="entry name" value="Nucleotide_cyclase"/>
</dbReference>
<dbReference type="SUPFAM" id="SSF55073">
    <property type="entry name" value="Nucleotide cyclase"/>
    <property type="match status" value="1"/>
</dbReference>
<comment type="catalytic activity">
    <reaction evidence="7">
        <text>2 GTP = 3',3'-c-di-GMP + 2 diphosphate</text>
        <dbReference type="Rhea" id="RHEA:24898"/>
        <dbReference type="ChEBI" id="CHEBI:33019"/>
        <dbReference type="ChEBI" id="CHEBI:37565"/>
        <dbReference type="ChEBI" id="CHEBI:58805"/>
        <dbReference type="EC" id="2.7.7.65"/>
    </reaction>
</comment>
<comment type="caution">
    <text evidence="10">The sequence shown here is derived from an EMBL/GenBank/DDBJ whole genome shotgun (WGS) entry which is preliminary data.</text>
</comment>
<organism evidence="10 11">
    <name type="scientific">Proteobacteria bacterium 228</name>
    <dbReference type="NCBI Taxonomy" id="2083153"/>
    <lineage>
        <taxon>Bacteria</taxon>
        <taxon>Pseudomonadati</taxon>
        <taxon>Pseudomonadota</taxon>
    </lineage>
</organism>
<dbReference type="InterPro" id="IPR029151">
    <property type="entry name" value="Sensor-like_sf"/>
</dbReference>
<keyword evidence="6 8" id="KW-0472">Membrane</keyword>
<keyword evidence="5 8" id="KW-1133">Transmembrane helix</keyword>
<dbReference type="InterPro" id="IPR033479">
    <property type="entry name" value="dCache_1"/>
</dbReference>
<proteinExistence type="predicted"/>
<evidence type="ECO:0000256" key="6">
    <source>
        <dbReference type="ARBA" id="ARBA00023136"/>
    </source>
</evidence>
<evidence type="ECO:0000256" key="5">
    <source>
        <dbReference type="ARBA" id="ARBA00022989"/>
    </source>
</evidence>
<dbReference type="Gene3D" id="6.10.340.10">
    <property type="match status" value="1"/>
</dbReference>
<dbReference type="GO" id="GO:0043709">
    <property type="term" value="P:cell adhesion involved in single-species biofilm formation"/>
    <property type="evidence" value="ECO:0007669"/>
    <property type="project" value="TreeGrafter"/>
</dbReference>
<dbReference type="FunFam" id="3.30.70.270:FF:000001">
    <property type="entry name" value="Diguanylate cyclase domain protein"/>
    <property type="match status" value="1"/>
</dbReference>
<dbReference type="GO" id="GO:0005886">
    <property type="term" value="C:plasma membrane"/>
    <property type="evidence" value="ECO:0007669"/>
    <property type="project" value="UniProtKB-SubCell"/>
</dbReference>
<protein>
    <recommendedName>
        <fullName evidence="2">diguanylate cyclase</fullName>
        <ecNumber evidence="2">2.7.7.65</ecNumber>
    </recommendedName>
</protein>
<dbReference type="Pfam" id="PF02743">
    <property type="entry name" value="dCache_1"/>
    <property type="match status" value="1"/>
</dbReference>
<evidence type="ECO:0000259" key="9">
    <source>
        <dbReference type="PROSITE" id="PS50887"/>
    </source>
</evidence>
<dbReference type="PANTHER" id="PTHR45138">
    <property type="entry name" value="REGULATORY COMPONENTS OF SENSORY TRANSDUCTION SYSTEM"/>
    <property type="match status" value="1"/>
</dbReference>
<evidence type="ECO:0000256" key="7">
    <source>
        <dbReference type="ARBA" id="ARBA00034247"/>
    </source>
</evidence>
<dbReference type="SUPFAM" id="SSF103190">
    <property type="entry name" value="Sensory domain-like"/>
    <property type="match status" value="2"/>
</dbReference>
<dbReference type="Gene3D" id="3.30.450.20">
    <property type="entry name" value="PAS domain"/>
    <property type="match status" value="1"/>
</dbReference>
<dbReference type="InterPro" id="IPR000160">
    <property type="entry name" value="GGDEF_dom"/>
</dbReference>